<dbReference type="EnsemblProtists" id="EOD40436">
    <property type="protein sequence ID" value="EOD40436"/>
    <property type="gene ID" value="EMIHUDRAFT_251165"/>
</dbReference>
<protein>
    <submittedName>
        <fullName evidence="1">Uncharacterized protein</fullName>
    </submittedName>
</protein>
<organism evidence="1 2">
    <name type="scientific">Emiliania huxleyi (strain CCMP1516)</name>
    <dbReference type="NCBI Taxonomy" id="280463"/>
    <lineage>
        <taxon>Eukaryota</taxon>
        <taxon>Haptista</taxon>
        <taxon>Haptophyta</taxon>
        <taxon>Prymnesiophyceae</taxon>
        <taxon>Isochrysidales</taxon>
        <taxon>Noelaerhabdaceae</taxon>
        <taxon>Emiliania</taxon>
    </lineage>
</organism>
<dbReference type="AlphaFoldDB" id="A0A0D3KXF1"/>
<accession>A0A0D3KXF1</accession>
<keyword evidence="2" id="KW-1185">Reference proteome</keyword>
<proteinExistence type="predicted"/>
<dbReference type="Proteomes" id="UP000013827">
    <property type="component" value="Unassembled WGS sequence"/>
</dbReference>
<dbReference type="PaxDb" id="2903-EOD40436"/>
<sequence length="173" mass="17840">MCGVGGHSIRLHDLIVRLIAATAMRETGCAAHLEKGLGSSTAAGKKIDAVLSFANRTVYAGSAATAVMTVDVSRLCPLLPSHLQTAAKDAAATIDERAREKNAKHLAGCIGLGRAFLPIVVTTLGGIGPPASRDFLSSLFANSMAAERAAGGSGQLTAEQMRARMRTEAARPT</sequence>
<dbReference type="KEGG" id="ehx:EMIHUDRAFT_251165"/>
<evidence type="ECO:0000313" key="1">
    <source>
        <dbReference type="EnsemblProtists" id="EOD40436"/>
    </source>
</evidence>
<reference evidence="1" key="2">
    <citation type="submission" date="2024-10" db="UniProtKB">
        <authorList>
            <consortium name="EnsemblProtists"/>
        </authorList>
    </citation>
    <scope>IDENTIFICATION</scope>
</reference>
<evidence type="ECO:0000313" key="2">
    <source>
        <dbReference type="Proteomes" id="UP000013827"/>
    </source>
</evidence>
<name>A0A0D3KXF1_EMIH1</name>
<dbReference type="HOGENOM" id="CLU_1550400_0_0_1"/>
<dbReference type="GeneID" id="17285711"/>
<reference evidence="2" key="1">
    <citation type="journal article" date="2013" name="Nature">
        <title>Pan genome of the phytoplankton Emiliania underpins its global distribution.</title>
        <authorList>
            <person name="Read B.A."/>
            <person name="Kegel J."/>
            <person name="Klute M.J."/>
            <person name="Kuo A."/>
            <person name="Lefebvre S.C."/>
            <person name="Maumus F."/>
            <person name="Mayer C."/>
            <person name="Miller J."/>
            <person name="Monier A."/>
            <person name="Salamov A."/>
            <person name="Young J."/>
            <person name="Aguilar M."/>
            <person name="Claverie J.M."/>
            <person name="Frickenhaus S."/>
            <person name="Gonzalez K."/>
            <person name="Herman E.K."/>
            <person name="Lin Y.C."/>
            <person name="Napier J."/>
            <person name="Ogata H."/>
            <person name="Sarno A.F."/>
            <person name="Shmutz J."/>
            <person name="Schroeder D."/>
            <person name="de Vargas C."/>
            <person name="Verret F."/>
            <person name="von Dassow P."/>
            <person name="Valentin K."/>
            <person name="Van de Peer Y."/>
            <person name="Wheeler G."/>
            <person name="Dacks J.B."/>
            <person name="Delwiche C.F."/>
            <person name="Dyhrman S.T."/>
            <person name="Glockner G."/>
            <person name="John U."/>
            <person name="Richards T."/>
            <person name="Worden A.Z."/>
            <person name="Zhang X."/>
            <person name="Grigoriev I.V."/>
            <person name="Allen A.E."/>
            <person name="Bidle K."/>
            <person name="Borodovsky M."/>
            <person name="Bowler C."/>
            <person name="Brownlee C."/>
            <person name="Cock J.M."/>
            <person name="Elias M."/>
            <person name="Gladyshev V.N."/>
            <person name="Groth M."/>
            <person name="Guda C."/>
            <person name="Hadaegh A."/>
            <person name="Iglesias-Rodriguez M.D."/>
            <person name="Jenkins J."/>
            <person name="Jones B.M."/>
            <person name="Lawson T."/>
            <person name="Leese F."/>
            <person name="Lindquist E."/>
            <person name="Lobanov A."/>
            <person name="Lomsadze A."/>
            <person name="Malik S.B."/>
            <person name="Marsh M.E."/>
            <person name="Mackinder L."/>
            <person name="Mock T."/>
            <person name="Mueller-Roeber B."/>
            <person name="Pagarete A."/>
            <person name="Parker M."/>
            <person name="Probert I."/>
            <person name="Quesneville H."/>
            <person name="Raines C."/>
            <person name="Rensing S.A."/>
            <person name="Riano-Pachon D.M."/>
            <person name="Richier S."/>
            <person name="Rokitta S."/>
            <person name="Shiraiwa Y."/>
            <person name="Soanes D.M."/>
            <person name="van der Giezen M."/>
            <person name="Wahlund T.M."/>
            <person name="Williams B."/>
            <person name="Wilson W."/>
            <person name="Wolfe G."/>
            <person name="Wurch L.L."/>
        </authorList>
    </citation>
    <scope>NUCLEOTIDE SEQUENCE</scope>
</reference>
<dbReference type="RefSeq" id="XP_005792865.1">
    <property type="nucleotide sequence ID" value="XM_005792808.1"/>
</dbReference>